<dbReference type="SUPFAM" id="SSF53790">
    <property type="entry name" value="Tetrapyrrole methylase"/>
    <property type="match status" value="1"/>
</dbReference>
<dbReference type="InterPro" id="IPR035996">
    <property type="entry name" value="4pyrrol_Methylase_sf"/>
</dbReference>
<keyword evidence="3 6" id="KW-0489">Methyltransferase</keyword>
<gene>
    <name evidence="8" type="ORF">SAMN05216236_111106</name>
</gene>
<dbReference type="GO" id="GO:0009236">
    <property type="term" value="P:cobalamin biosynthetic process"/>
    <property type="evidence" value="ECO:0007669"/>
    <property type="project" value="UniProtKB-KW"/>
</dbReference>
<dbReference type="Proteomes" id="UP000182466">
    <property type="component" value="Unassembled WGS sequence"/>
</dbReference>
<protein>
    <recommendedName>
        <fullName evidence="6">Precorrin-6A synthase [deacetylating]</fullName>
        <ecNumber evidence="6">2.1.1.152</ecNumber>
    </recommendedName>
</protein>
<dbReference type="PIRSF" id="PIRSF036525">
    <property type="entry name" value="CobF"/>
    <property type="match status" value="1"/>
</dbReference>
<dbReference type="eggNOG" id="COG2243">
    <property type="taxonomic scope" value="Bacteria"/>
</dbReference>
<dbReference type="InterPro" id="IPR000878">
    <property type="entry name" value="4pyrrol_Mease"/>
</dbReference>
<keyword evidence="2" id="KW-0169">Cobalamin biosynthesis</keyword>
<keyword evidence="5 6" id="KW-0949">S-adenosyl-L-methionine</keyword>
<evidence type="ECO:0000256" key="4">
    <source>
        <dbReference type="ARBA" id="ARBA00022679"/>
    </source>
</evidence>
<dbReference type="AlphaFoldDB" id="A0A1I7BR65"/>
<feature type="domain" description="Tetrapyrrole methylase" evidence="7">
    <location>
        <begin position="4"/>
        <end position="220"/>
    </location>
</feature>
<sequence>MFDLCLIGIGTGNPDHLTRQGARAIRDADLILIPRKGDHKADLAELRERIIDDATDGNPPPLAYFDIPPRRSDSGYRQGVDDWHDAIARAWEAAFATATPAPRTVALLIWGDPSLYDSSLRIMTRLDPQPRVRVIAGITALQALTAAHAIPINEIGEPFTVTTGRRLRDEGWPQDTETLAIMLDGDCSFRTLTGKNFYIWWGAYLGMEQELLISGRLDQVTQQIETARARARADHGWIMDIYLLKKHHADSADG</sequence>
<comment type="pathway">
    <text evidence="1">Cofactor biosynthesis; adenosylcobalamin biosynthesis.</text>
</comment>
<evidence type="ECO:0000313" key="8">
    <source>
        <dbReference type="EMBL" id="SFT89593.1"/>
    </source>
</evidence>
<dbReference type="CDD" id="cd11643">
    <property type="entry name" value="Precorrin-6A-synthase"/>
    <property type="match status" value="1"/>
</dbReference>
<dbReference type="Gene3D" id="3.40.1010.10">
    <property type="entry name" value="Cobalt-precorrin-4 Transmethylase, Domain 1"/>
    <property type="match status" value="1"/>
</dbReference>
<dbReference type="PANTHER" id="PTHR43467:SF1">
    <property type="entry name" value="PRECORRIN-6A SYNTHASE [DEACETYLATING]"/>
    <property type="match status" value="1"/>
</dbReference>
<dbReference type="InterPro" id="IPR014777">
    <property type="entry name" value="4pyrrole_Mease_sub1"/>
</dbReference>
<evidence type="ECO:0000313" key="9">
    <source>
        <dbReference type="Proteomes" id="UP000182466"/>
    </source>
</evidence>
<comment type="catalytic activity">
    <reaction evidence="6">
        <text>precorrin-5 + S-adenosyl-L-methionine + H2O = precorrin-6A + acetate + S-adenosyl-L-homocysteine + 2 H(+)</text>
        <dbReference type="Rhea" id="RHEA:18261"/>
        <dbReference type="ChEBI" id="CHEBI:15377"/>
        <dbReference type="ChEBI" id="CHEBI:15378"/>
        <dbReference type="ChEBI" id="CHEBI:30089"/>
        <dbReference type="ChEBI" id="CHEBI:57856"/>
        <dbReference type="ChEBI" id="CHEBI:59789"/>
        <dbReference type="ChEBI" id="CHEBI:77871"/>
        <dbReference type="ChEBI" id="CHEBI:77872"/>
        <dbReference type="EC" id="2.1.1.152"/>
    </reaction>
</comment>
<evidence type="ECO:0000256" key="5">
    <source>
        <dbReference type="ARBA" id="ARBA00022691"/>
    </source>
</evidence>
<dbReference type="GO" id="GO:0043819">
    <property type="term" value="F:precorrin-6A synthase (deacetylating) activity"/>
    <property type="evidence" value="ECO:0007669"/>
    <property type="project" value="UniProtKB-EC"/>
</dbReference>
<dbReference type="RefSeq" id="WP_027261926.1">
    <property type="nucleotide sequence ID" value="NZ_FPAW01000011.1"/>
</dbReference>
<organism evidence="8 9">
    <name type="scientific">Sedimentitalea nanhaiensis</name>
    <dbReference type="NCBI Taxonomy" id="999627"/>
    <lineage>
        <taxon>Bacteria</taxon>
        <taxon>Pseudomonadati</taxon>
        <taxon>Pseudomonadota</taxon>
        <taxon>Alphaproteobacteria</taxon>
        <taxon>Rhodobacterales</taxon>
        <taxon>Paracoccaceae</taxon>
        <taxon>Sedimentitalea</taxon>
    </lineage>
</organism>
<keyword evidence="4 6" id="KW-0808">Transferase</keyword>
<evidence type="ECO:0000256" key="1">
    <source>
        <dbReference type="ARBA" id="ARBA00004953"/>
    </source>
</evidence>
<dbReference type="OrthoDB" id="9787471at2"/>
<name>A0A1I7BR65_9RHOB</name>
<evidence type="ECO:0000259" key="7">
    <source>
        <dbReference type="Pfam" id="PF00590"/>
    </source>
</evidence>
<dbReference type="InterPro" id="IPR012797">
    <property type="entry name" value="CobF"/>
</dbReference>
<comment type="function">
    <text evidence="6">Catalyzes the methylation of C-1 in precorrin-5 and the subsequent extrusion of acetic acid from the resulting intermediate to form cobalt-precorrin-6A.</text>
</comment>
<evidence type="ECO:0000256" key="6">
    <source>
        <dbReference type="PIRNR" id="PIRNR036525"/>
    </source>
</evidence>
<keyword evidence="9" id="KW-1185">Reference proteome</keyword>
<reference evidence="8 9" key="1">
    <citation type="submission" date="2016-10" db="EMBL/GenBank/DDBJ databases">
        <authorList>
            <person name="de Groot N.N."/>
        </authorList>
    </citation>
    <scope>NUCLEOTIDE SEQUENCE [LARGE SCALE GENOMIC DNA]</scope>
    <source>
        <strain evidence="8 9">CGMCC 1.10959</strain>
    </source>
</reference>
<dbReference type="NCBIfam" id="TIGR02434">
    <property type="entry name" value="CobF"/>
    <property type="match status" value="1"/>
</dbReference>
<dbReference type="GO" id="GO:0032259">
    <property type="term" value="P:methylation"/>
    <property type="evidence" value="ECO:0007669"/>
    <property type="project" value="UniProtKB-KW"/>
</dbReference>
<dbReference type="PANTHER" id="PTHR43467">
    <property type="entry name" value="COBALT-PRECORRIN-2 C(20)-METHYLTRANSFERASE"/>
    <property type="match status" value="1"/>
</dbReference>
<dbReference type="Gene3D" id="3.30.950.10">
    <property type="entry name" value="Methyltransferase, Cobalt-precorrin-4 Transmethylase, Domain 2"/>
    <property type="match status" value="1"/>
</dbReference>
<dbReference type="EMBL" id="FPAW01000011">
    <property type="protein sequence ID" value="SFT89593.1"/>
    <property type="molecule type" value="Genomic_DNA"/>
</dbReference>
<dbReference type="InterPro" id="IPR014776">
    <property type="entry name" value="4pyrrole_Mease_sub2"/>
</dbReference>
<proteinExistence type="predicted"/>
<dbReference type="Pfam" id="PF00590">
    <property type="entry name" value="TP_methylase"/>
    <property type="match status" value="1"/>
</dbReference>
<evidence type="ECO:0000256" key="2">
    <source>
        <dbReference type="ARBA" id="ARBA00022573"/>
    </source>
</evidence>
<dbReference type="STRING" id="999627.SAMN05216236_111106"/>
<evidence type="ECO:0000256" key="3">
    <source>
        <dbReference type="ARBA" id="ARBA00022603"/>
    </source>
</evidence>
<dbReference type="EC" id="2.1.1.152" evidence="6"/>
<accession>A0A1I7BR65</accession>